<organism evidence="17 18">
    <name type="scientific">Desulfocucumis palustris</name>
    <dbReference type="NCBI Taxonomy" id="1898651"/>
    <lineage>
        <taxon>Bacteria</taxon>
        <taxon>Bacillati</taxon>
        <taxon>Bacillota</taxon>
        <taxon>Clostridia</taxon>
        <taxon>Eubacteriales</taxon>
        <taxon>Desulfocucumaceae</taxon>
        <taxon>Desulfocucumis</taxon>
    </lineage>
</organism>
<evidence type="ECO:0000256" key="12">
    <source>
        <dbReference type="HAMAP-Rule" id="MF_00418"/>
    </source>
</evidence>
<protein>
    <recommendedName>
        <fullName evidence="4 12">4-hydroxy-tetrahydrodipicolinate synthase</fullName>
        <shortName evidence="12">HTPA synthase</shortName>
        <ecNumber evidence="4 12">4.3.3.7</ecNumber>
    </recommendedName>
</protein>
<sequence>MQKWGKLITAMVTPFNSDGSIDYGKAGALAGAIIENGSDAVVVAGTTGESAALYTNEKKKLFKTVKYCVGNKGAVIANTGTNFTSESVRLSAEAAEAGVDGLLLVTPYYNKPPQEGLYRHFKKIASSTSLPVMLYNVPGRTSCNLLPETVARLAEIPNIKAIKEASGNLGQVAGLLRSVPGDFKVYSGDDALTQPMMSMGAAGVVSVAGNIAGGALKKMLRLCELGEYAKAGEMSLKLLPLFEMQFAATNPIPIKEMLKQLGVFVGGCRLPLIEADSGLKEKIRRCLEHYKGEGLIDDLTALA</sequence>
<comment type="similarity">
    <text evidence="3 12 13">Belongs to the DapA family.</text>
</comment>
<dbReference type="PANTHER" id="PTHR12128">
    <property type="entry name" value="DIHYDRODIPICOLINATE SYNTHASE"/>
    <property type="match status" value="1"/>
</dbReference>
<feature type="site" description="L-lysine inhibitor binding" evidence="16">
    <location>
        <position position="86"/>
    </location>
</feature>
<evidence type="ECO:0000256" key="9">
    <source>
        <dbReference type="ARBA" id="ARBA00023239"/>
    </source>
</evidence>
<dbReference type="Proteomes" id="UP000239549">
    <property type="component" value="Unassembled WGS sequence"/>
</dbReference>
<evidence type="ECO:0000256" key="1">
    <source>
        <dbReference type="ARBA" id="ARBA00003294"/>
    </source>
</evidence>
<evidence type="ECO:0000256" key="5">
    <source>
        <dbReference type="ARBA" id="ARBA00022490"/>
    </source>
</evidence>
<keyword evidence="9 12" id="KW-0456">Lyase</keyword>
<keyword evidence="6 12" id="KW-0028">Amino-acid biosynthesis</keyword>
<evidence type="ECO:0000313" key="18">
    <source>
        <dbReference type="Proteomes" id="UP000239549"/>
    </source>
</evidence>
<evidence type="ECO:0000256" key="10">
    <source>
        <dbReference type="ARBA" id="ARBA00023270"/>
    </source>
</evidence>
<evidence type="ECO:0000256" key="11">
    <source>
        <dbReference type="ARBA" id="ARBA00047836"/>
    </source>
</evidence>
<evidence type="ECO:0000256" key="6">
    <source>
        <dbReference type="ARBA" id="ARBA00022605"/>
    </source>
</evidence>
<keyword evidence="7 12" id="KW-0220">Diaminopimelate biosynthesis</keyword>
<dbReference type="InterPro" id="IPR020625">
    <property type="entry name" value="Schiff_base-form_aldolases_AS"/>
</dbReference>
<gene>
    <name evidence="12" type="primary">dapA</name>
    <name evidence="17" type="ORF">DCCM_0763</name>
</gene>
<dbReference type="SMART" id="SM01130">
    <property type="entry name" value="DHDPS"/>
    <property type="match status" value="1"/>
</dbReference>
<dbReference type="PROSITE" id="PS00666">
    <property type="entry name" value="DHDPS_2"/>
    <property type="match status" value="1"/>
</dbReference>
<dbReference type="PIRSF" id="PIRSF001365">
    <property type="entry name" value="DHDPS"/>
    <property type="match status" value="1"/>
</dbReference>
<dbReference type="GO" id="GO:0008840">
    <property type="term" value="F:4-hydroxy-tetrahydrodipicolinate synthase activity"/>
    <property type="evidence" value="ECO:0007669"/>
    <property type="project" value="UniProtKB-UniRule"/>
</dbReference>
<dbReference type="GO" id="GO:0009089">
    <property type="term" value="P:lysine biosynthetic process via diaminopimelate"/>
    <property type="evidence" value="ECO:0007669"/>
    <property type="project" value="UniProtKB-UniRule"/>
</dbReference>
<evidence type="ECO:0000256" key="16">
    <source>
        <dbReference type="PIRSR" id="PIRSR001365-3"/>
    </source>
</evidence>
<dbReference type="CDD" id="cd00950">
    <property type="entry name" value="DHDPS"/>
    <property type="match status" value="1"/>
</dbReference>
<feature type="site" description="L-lysine inhibitor binding; via carbonyl oxygen" evidence="16">
    <location>
        <position position="51"/>
    </location>
</feature>
<comment type="catalytic activity">
    <reaction evidence="11 12">
        <text>L-aspartate 4-semialdehyde + pyruvate = (2S,4S)-4-hydroxy-2,3,4,5-tetrahydrodipicolinate + H2O + H(+)</text>
        <dbReference type="Rhea" id="RHEA:34171"/>
        <dbReference type="ChEBI" id="CHEBI:15361"/>
        <dbReference type="ChEBI" id="CHEBI:15377"/>
        <dbReference type="ChEBI" id="CHEBI:15378"/>
        <dbReference type="ChEBI" id="CHEBI:67139"/>
        <dbReference type="ChEBI" id="CHEBI:537519"/>
        <dbReference type="EC" id="4.3.3.7"/>
    </reaction>
</comment>
<dbReference type="GO" id="GO:0019877">
    <property type="term" value="P:diaminopimelate biosynthetic process"/>
    <property type="evidence" value="ECO:0007669"/>
    <property type="project" value="UniProtKB-UniRule"/>
</dbReference>
<comment type="caution">
    <text evidence="12">Was originally thought to be a dihydrodipicolinate synthase (DHDPS), catalyzing the condensation of (S)-aspartate-beta-semialdehyde [(S)-ASA] and pyruvate to dihydrodipicolinate (DHDP). However, it was shown in E.coli that the product of the enzymatic reaction is not dihydrodipicolinate but in fact (4S)-4-hydroxy-2,3,4,5-tetrahydro-(2S)-dipicolinic acid (HTPA), and that the consecutive dehydration reaction leading to DHDP is not spontaneous but catalyzed by DapB.</text>
</comment>
<proteinExistence type="inferred from homology"/>
<comment type="subcellular location">
    <subcellularLocation>
        <location evidence="12">Cytoplasm</location>
    </subcellularLocation>
</comment>
<accession>A0A2L2X8L6</accession>
<comment type="subunit">
    <text evidence="12">Homotetramer; dimer of dimers.</text>
</comment>
<dbReference type="EMBL" id="BFAV01000042">
    <property type="protein sequence ID" value="GBF32567.1"/>
    <property type="molecule type" value="Genomic_DNA"/>
</dbReference>
<dbReference type="PROSITE" id="PS00665">
    <property type="entry name" value="DHDPS_1"/>
    <property type="match status" value="1"/>
</dbReference>
<feature type="site" description="L-lysine inhibitor binding" evidence="16">
    <location>
        <position position="82"/>
    </location>
</feature>
<feature type="active site" description="Schiff-base intermediate with substrate" evidence="12 14">
    <location>
        <position position="163"/>
    </location>
</feature>
<dbReference type="SUPFAM" id="SSF51569">
    <property type="entry name" value="Aldolase"/>
    <property type="match status" value="1"/>
</dbReference>
<comment type="caution">
    <text evidence="17">The sequence shown here is derived from an EMBL/GenBank/DDBJ whole genome shotgun (WGS) entry which is preliminary data.</text>
</comment>
<evidence type="ECO:0000256" key="14">
    <source>
        <dbReference type="PIRSR" id="PIRSR001365-1"/>
    </source>
</evidence>
<dbReference type="NCBIfam" id="TIGR00674">
    <property type="entry name" value="dapA"/>
    <property type="match status" value="1"/>
</dbReference>
<dbReference type="HAMAP" id="MF_00418">
    <property type="entry name" value="DapA"/>
    <property type="match status" value="1"/>
</dbReference>
<dbReference type="InterPro" id="IPR020624">
    <property type="entry name" value="Schiff_base-form_aldolases_CS"/>
</dbReference>
<feature type="binding site" evidence="12 15">
    <location>
        <position position="205"/>
    </location>
    <ligand>
        <name>pyruvate</name>
        <dbReference type="ChEBI" id="CHEBI:15361"/>
    </ligand>
</feature>
<dbReference type="Gene3D" id="3.20.20.70">
    <property type="entry name" value="Aldolase class I"/>
    <property type="match status" value="1"/>
</dbReference>
<keyword evidence="5 12" id="KW-0963">Cytoplasm</keyword>
<feature type="site" description="L-lysine inhibitor binding" evidence="16">
    <location>
        <position position="108"/>
    </location>
</feature>
<keyword evidence="8 12" id="KW-0457">Lysine biosynthesis</keyword>
<evidence type="ECO:0000256" key="8">
    <source>
        <dbReference type="ARBA" id="ARBA00023154"/>
    </source>
</evidence>
<evidence type="ECO:0000256" key="2">
    <source>
        <dbReference type="ARBA" id="ARBA00005120"/>
    </source>
</evidence>
<evidence type="ECO:0000256" key="3">
    <source>
        <dbReference type="ARBA" id="ARBA00007592"/>
    </source>
</evidence>
<reference evidence="18" key="1">
    <citation type="submission" date="2018-02" db="EMBL/GenBank/DDBJ databases">
        <title>Genome sequence of Desulfocucumis palustris strain NAW-5.</title>
        <authorList>
            <person name="Watanabe M."/>
            <person name="Kojima H."/>
            <person name="Fukui M."/>
        </authorList>
    </citation>
    <scope>NUCLEOTIDE SEQUENCE [LARGE SCALE GENOMIC DNA]</scope>
    <source>
        <strain evidence="18">NAW-5</strain>
    </source>
</reference>
<evidence type="ECO:0000256" key="4">
    <source>
        <dbReference type="ARBA" id="ARBA00012086"/>
    </source>
</evidence>
<dbReference type="InterPro" id="IPR005263">
    <property type="entry name" value="DapA"/>
</dbReference>
<comment type="function">
    <text evidence="1 12">Catalyzes the condensation of (S)-aspartate-beta-semialdehyde [(S)-ASA] and pyruvate to 4-hydroxy-tetrahydrodipicolinate (HTPA).</text>
</comment>
<dbReference type="Pfam" id="PF00701">
    <property type="entry name" value="DHDPS"/>
    <property type="match status" value="1"/>
</dbReference>
<dbReference type="OrthoDB" id="9782828at2"/>
<keyword evidence="18" id="KW-1185">Reference proteome</keyword>
<evidence type="ECO:0000256" key="15">
    <source>
        <dbReference type="PIRSR" id="PIRSR001365-2"/>
    </source>
</evidence>
<comment type="pathway">
    <text evidence="2 12">Amino-acid biosynthesis; L-lysine biosynthesis via DAP pathway; (S)-tetrahydrodipicolinate from L-aspartate: step 3/4.</text>
</comment>
<dbReference type="GO" id="GO:0005829">
    <property type="term" value="C:cytosol"/>
    <property type="evidence" value="ECO:0007669"/>
    <property type="project" value="TreeGrafter"/>
</dbReference>
<keyword evidence="10 12" id="KW-0704">Schiff base</keyword>
<dbReference type="InterPro" id="IPR002220">
    <property type="entry name" value="DapA-like"/>
</dbReference>
<dbReference type="AlphaFoldDB" id="A0A2L2X8L6"/>
<evidence type="ECO:0000313" key="17">
    <source>
        <dbReference type="EMBL" id="GBF32567.1"/>
    </source>
</evidence>
<evidence type="ECO:0000256" key="13">
    <source>
        <dbReference type="PIRNR" id="PIRNR001365"/>
    </source>
</evidence>
<name>A0A2L2X8L6_9FIRM</name>
<feature type="active site" description="Proton donor/acceptor" evidence="12 14">
    <location>
        <position position="135"/>
    </location>
</feature>
<dbReference type="EC" id="4.3.3.7" evidence="4 12"/>
<dbReference type="RefSeq" id="WP_104371070.1">
    <property type="nucleotide sequence ID" value="NZ_BFAV01000042.1"/>
</dbReference>
<evidence type="ECO:0000256" key="7">
    <source>
        <dbReference type="ARBA" id="ARBA00022915"/>
    </source>
</evidence>
<dbReference type="PANTHER" id="PTHR12128:SF66">
    <property type="entry name" value="4-HYDROXY-2-OXOGLUTARATE ALDOLASE, MITOCHONDRIAL"/>
    <property type="match status" value="1"/>
</dbReference>
<feature type="binding site" evidence="12 15">
    <location>
        <position position="47"/>
    </location>
    <ligand>
        <name>pyruvate</name>
        <dbReference type="ChEBI" id="CHEBI:15361"/>
    </ligand>
</feature>
<feature type="site" description="Part of a proton relay during catalysis" evidence="12 16">
    <location>
        <position position="46"/>
    </location>
</feature>
<feature type="site" description="Part of a proton relay during catalysis" evidence="12 16">
    <location>
        <position position="109"/>
    </location>
</feature>
<dbReference type="PRINTS" id="PR00146">
    <property type="entry name" value="DHPICSNTHASE"/>
</dbReference>
<dbReference type="InterPro" id="IPR013785">
    <property type="entry name" value="Aldolase_TIM"/>
</dbReference>
<dbReference type="UniPathway" id="UPA00034">
    <property type="reaction ID" value="UER00017"/>
</dbReference>